<reference evidence="1 2" key="1">
    <citation type="journal article" date="2019" name="Int. J. Syst. Evol. Microbiol.">
        <title>The Global Catalogue of Microorganisms (GCM) 10K type strain sequencing project: providing services to taxonomists for standard genome sequencing and annotation.</title>
        <authorList>
            <consortium name="The Broad Institute Genomics Platform"/>
            <consortium name="The Broad Institute Genome Sequencing Center for Infectious Disease"/>
            <person name="Wu L."/>
            <person name="Ma J."/>
        </authorList>
    </citation>
    <scope>NUCLEOTIDE SEQUENCE [LARGE SCALE GENOMIC DNA]</scope>
    <source>
        <strain evidence="1 2">CGMCC 1.10593</strain>
    </source>
</reference>
<dbReference type="RefSeq" id="WP_256396660.1">
    <property type="nucleotide sequence ID" value="NZ_JANHDJ010000005.1"/>
</dbReference>
<accession>A0ABD6D6Z4</accession>
<dbReference type="AlphaFoldDB" id="A0ABD6D6Z4"/>
<protein>
    <submittedName>
        <fullName evidence="1">Uncharacterized protein</fullName>
    </submittedName>
</protein>
<dbReference type="EMBL" id="JBHUDM010000002">
    <property type="protein sequence ID" value="MFD1641741.1"/>
    <property type="molecule type" value="Genomic_DNA"/>
</dbReference>
<name>A0ABD6D6Z4_9EURY</name>
<evidence type="ECO:0000313" key="2">
    <source>
        <dbReference type="Proteomes" id="UP001597052"/>
    </source>
</evidence>
<proteinExistence type="predicted"/>
<evidence type="ECO:0000313" key="1">
    <source>
        <dbReference type="EMBL" id="MFD1641741.1"/>
    </source>
</evidence>
<organism evidence="1 2">
    <name type="scientific">Halohasta litorea</name>
    <dbReference type="NCBI Taxonomy" id="869891"/>
    <lineage>
        <taxon>Archaea</taxon>
        <taxon>Methanobacteriati</taxon>
        <taxon>Methanobacteriota</taxon>
        <taxon>Stenosarchaea group</taxon>
        <taxon>Halobacteria</taxon>
        <taxon>Halobacteriales</taxon>
        <taxon>Haloferacaceae</taxon>
        <taxon>Halohasta</taxon>
    </lineage>
</organism>
<gene>
    <name evidence="1" type="ORF">ACFSBW_07625</name>
</gene>
<sequence>MAVDSRSAVEEQVRTTVDKTLDATVSWTLTETADGYRITLPDRELEISQYEGPEEAAHWLLTLRADGETVSKFGPYESAAELGDQLETVLTSDVFYTVCCDG</sequence>
<keyword evidence="2" id="KW-1185">Reference proteome</keyword>
<comment type="caution">
    <text evidence="1">The sequence shown here is derived from an EMBL/GenBank/DDBJ whole genome shotgun (WGS) entry which is preliminary data.</text>
</comment>
<dbReference type="Proteomes" id="UP001597052">
    <property type="component" value="Unassembled WGS sequence"/>
</dbReference>